<feature type="chain" id="PRO_5045471741" description="Tetratricopeptide repeat protein" evidence="4">
    <location>
        <begin position="16"/>
        <end position="266"/>
    </location>
</feature>
<evidence type="ECO:0000313" key="6">
    <source>
        <dbReference type="Proteomes" id="UP001501725"/>
    </source>
</evidence>
<dbReference type="Gene3D" id="1.25.40.10">
    <property type="entry name" value="Tetratricopeptide repeat domain"/>
    <property type="match status" value="2"/>
</dbReference>
<dbReference type="SMART" id="SM00028">
    <property type="entry name" value="TPR"/>
    <property type="match status" value="3"/>
</dbReference>
<protein>
    <recommendedName>
        <fullName evidence="7">Tetratricopeptide repeat protein</fullName>
    </recommendedName>
</protein>
<dbReference type="PROSITE" id="PS50005">
    <property type="entry name" value="TPR"/>
    <property type="match status" value="1"/>
</dbReference>
<comment type="caution">
    <text evidence="5">The sequence shown here is derived from an EMBL/GenBank/DDBJ whole genome shotgun (WGS) entry which is preliminary data.</text>
</comment>
<reference evidence="6" key="1">
    <citation type="journal article" date="2019" name="Int. J. Syst. Evol. Microbiol.">
        <title>The Global Catalogue of Microorganisms (GCM) 10K type strain sequencing project: providing services to taxonomists for standard genome sequencing and annotation.</title>
        <authorList>
            <consortium name="The Broad Institute Genomics Platform"/>
            <consortium name="The Broad Institute Genome Sequencing Center for Infectious Disease"/>
            <person name="Wu L."/>
            <person name="Ma J."/>
        </authorList>
    </citation>
    <scope>NUCLEOTIDE SEQUENCE [LARGE SCALE GENOMIC DNA]</scope>
    <source>
        <strain evidence="6">JCM 17919</strain>
    </source>
</reference>
<sequence length="266" mass="30900">MRFLLLLLLPMAAIAQYREFGGTPATARQDSIMTVHLKGGAWKYSYLTPEWTQHIDAGLRADSTIAYLWQQKAMPLFKMRKHDLAMEYLDKAVQYDAHWLDYRAFMKCIFAKQYRSALQDFAAARAAKGNASVMDHTYDLWSAVCHLQLNESDSALRLLQAQIKEHDAKGWTHHLDLYYLGIAYYETGRYPEALAAFDRAIAKYSQFSDAYFYKGKCLGQLGRNEEGLRVIRQGKVFYEKGYSINEDNSIYETYPYQVAWRWKSVK</sequence>
<organism evidence="5 6">
    <name type="scientific">Flaviaesturariibacter amylovorans</name>
    <dbReference type="NCBI Taxonomy" id="1084520"/>
    <lineage>
        <taxon>Bacteria</taxon>
        <taxon>Pseudomonadati</taxon>
        <taxon>Bacteroidota</taxon>
        <taxon>Chitinophagia</taxon>
        <taxon>Chitinophagales</taxon>
        <taxon>Chitinophagaceae</taxon>
        <taxon>Flaviaestuariibacter</taxon>
    </lineage>
</organism>
<evidence type="ECO:0000313" key="5">
    <source>
        <dbReference type="EMBL" id="GAA4343341.1"/>
    </source>
</evidence>
<evidence type="ECO:0000256" key="3">
    <source>
        <dbReference type="PROSITE-ProRule" id="PRU00339"/>
    </source>
</evidence>
<keyword evidence="1" id="KW-0677">Repeat</keyword>
<name>A0ABP8HRS1_9BACT</name>
<evidence type="ECO:0000256" key="1">
    <source>
        <dbReference type="ARBA" id="ARBA00022737"/>
    </source>
</evidence>
<evidence type="ECO:0008006" key="7">
    <source>
        <dbReference type="Google" id="ProtNLM"/>
    </source>
</evidence>
<evidence type="ECO:0000256" key="2">
    <source>
        <dbReference type="ARBA" id="ARBA00022803"/>
    </source>
</evidence>
<dbReference type="SUPFAM" id="SSF48452">
    <property type="entry name" value="TPR-like"/>
    <property type="match status" value="1"/>
</dbReference>
<keyword evidence="4" id="KW-0732">Signal</keyword>
<dbReference type="Proteomes" id="UP001501725">
    <property type="component" value="Unassembled WGS sequence"/>
</dbReference>
<keyword evidence="2 3" id="KW-0802">TPR repeat</keyword>
<dbReference type="InterPro" id="IPR019734">
    <property type="entry name" value="TPR_rpt"/>
</dbReference>
<feature type="signal peptide" evidence="4">
    <location>
        <begin position="1"/>
        <end position="15"/>
    </location>
</feature>
<gene>
    <name evidence="5" type="ORF">GCM10023184_43630</name>
</gene>
<evidence type="ECO:0000256" key="4">
    <source>
        <dbReference type="SAM" id="SignalP"/>
    </source>
</evidence>
<dbReference type="InterPro" id="IPR051685">
    <property type="entry name" value="Ycf3/AcsC/BcsC/TPR_MFPF"/>
</dbReference>
<dbReference type="PANTHER" id="PTHR44943:SF8">
    <property type="entry name" value="TPR REPEAT-CONTAINING PROTEIN MJ0263"/>
    <property type="match status" value="1"/>
</dbReference>
<dbReference type="PANTHER" id="PTHR44943">
    <property type="entry name" value="CELLULOSE SYNTHASE OPERON PROTEIN C"/>
    <property type="match status" value="1"/>
</dbReference>
<keyword evidence="6" id="KW-1185">Reference proteome</keyword>
<dbReference type="EMBL" id="BAABGY010000016">
    <property type="protein sequence ID" value="GAA4343341.1"/>
    <property type="molecule type" value="Genomic_DNA"/>
</dbReference>
<proteinExistence type="predicted"/>
<dbReference type="RefSeq" id="WP_345258098.1">
    <property type="nucleotide sequence ID" value="NZ_BAABGY010000016.1"/>
</dbReference>
<dbReference type="InterPro" id="IPR011990">
    <property type="entry name" value="TPR-like_helical_dom_sf"/>
</dbReference>
<dbReference type="Pfam" id="PF13432">
    <property type="entry name" value="TPR_16"/>
    <property type="match status" value="1"/>
</dbReference>
<accession>A0ABP8HRS1</accession>
<feature type="repeat" description="TPR" evidence="3">
    <location>
        <begin position="174"/>
        <end position="207"/>
    </location>
</feature>